<dbReference type="Proteomes" id="UP000198727">
    <property type="component" value="Unassembled WGS sequence"/>
</dbReference>
<reference evidence="2" key="1">
    <citation type="submission" date="2016-10" db="EMBL/GenBank/DDBJ databases">
        <authorList>
            <person name="Varghese N."/>
            <person name="Submissions S."/>
        </authorList>
    </citation>
    <scope>NUCLEOTIDE SEQUENCE [LARGE SCALE GENOMIC DNA]</scope>
    <source>
        <strain evidence="2">CGMCC 4.5579</strain>
    </source>
</reference>
<keyword evidence="2" id="KW-1185">Reference proteome</keyword>
<evidence type="ECO:0000313" key="1">
    <source>
        <dbReference type="EMBL" id="SFP32142.1"/>
    </source>
</evidence>
<protein>
    <submittedName>
        <fullName evidence="1">Uncharacterized protein</fullName>
    </submittedName>
</protein>
<organism evidence="1 2">
    <name type="scientific">Amycolatopsis arida</name>
    <dbReference type="NCBI Taxonomy" id="587909"/>
    <lineage>
        <taxon>Bacteria</taxon>
        <taxon>Bacillati</taxon>
        <taxon>Actinomycetota</taxon>
        <taxon>Actinomycetes</taxon>
        <taxon>Pseudonocardiales</taxon>
        <taxon>Pseudonocardiaceae</taxon>
        <taxon>Amycolatopsis</taxon>
    </lineage>
</organism>
<accession>A0A1I5PDG7</accession>
<proteinExistence type="predicted"/>
<evidence type="ECO:0000313" key="2">
    <source>
        <dbReference type="Proteomes" id="UP000198727"/>
    </source>
</evidence>
<gene>
    <name evidence="1" type="ORF">SAMN05421810_102253</name>
</gene>
<dbReference type="EMBL" id="FOWW01000002">
    <property type="protein sequence ID" value="SFP32142.1"/>
    <property type="molecule type" value="Genomic_DNA"/>
</dbReference>
<dbReference type="STRING" id="587909.SAMN05421810_102253"/>
<sequence>MRRLVFDRHVQPNRSEDERHRLVEKAQRALVALRLGRDDDALAHLIPSIADPADALAETRALMLLLFGECSAMVATLGDGGSAPVKVQVFDEAGEEVSIDQADPPVRTAVRTLLAEVHGNTEAAAEQVEIALANAAPDEVDSLVLQALRWTVRLSVECLDRGLSVAPWIAEALAE</sequence>
<dbReference type="AlphaFoldDB" id="A0A1I5PDG7"/>
<name>A0A1I5PDG7_9PSEU</name>